<evidence type="ECO:0000256" key="1">
    <source>
        <dbReference type="SAM" id="MobiDB-lite"/>
    </source>
</evidence>
<keyword evidence="3" id="KW-1185">Reference proteome</keyword>
<dbReference type="Proteomes" id="UP001590951">
    <property type="component" value="Unassembled WGS sequence"/>
</dbReference>
<protein>
    <submittedName>
        <fullName evidence="2">Uncharacterized protein</fullName>
    </submittedName>
</protein>
<comment type="caution">
    <text evidence="2">The sequence shown here is derived from an EMBL/GenBank/DDBJ whole genome shotgun (WGS) entry which is preliminary data.</text>
</comment>
<accession>A0ABR4AJZ4</accession>
<name>A0ABR4AJZ4_9LECA</name>
<proteinExistence type="predicted"/>
<feature type="region of interest" description="Disordered" evidence="1">
    <location>
        <begin position="54"/>
        <end position="74"/>
    </location>
</feature>
<sequence>MLGPFNTASLAGTIVQFVIFSAEPISTVRNIHLNGSTIANRELVTTTRDLKQMSEDIKSKKTPTSSTTPLSNDEQTLDELATGCKAVANELLTALADLASDGSKSRRKIVSKAVKAICGKKKLDRLSQRLQKAKTSLRCVFYSRFGRIALSKLQ</sequence>
<gene>
    <name evidence="2" type="ORF">ABVK25_012040</name>
</gene>
<reference evidence="2 3" key="1">
    <citation type="submission" date="2024-09" db="EMBL/GenBank/DDBJ databases">
        <title>Rethinking Asexuality: The Enigmatic Case of Functional Sexual Genes in Lepraria (Stereocaulaceae).</title>
        <authorList>
            <person name="Doellman M."/>
            <person name="Sun Y."/>
            <person name="Barcenas-Pena A."/>
            <person name="Lumbsch H.T."/>
            <person name="Grewe F."/>
        </authorList>
    </citation>
    <scope>NUCLEOTIDE SEQUENCE [LARGE SCALE GENOMIC DNA]</scope>
    <source>
        <strain evidence="2 3">Grewe 0041</strain>
    </source>
</reference>
<evidence type="ECO:0000313" key="2">
    <source>
        <dbReference type="EMBL" id="KAL2045821.1"/>
    </source>
</evidence>
<dbReference type="EMBL" id="JBHFEH010000136">
    <property type="protein sequence ID" value="KAL2045821.1"/>
    <property type="molecule type" value="Genomic_DNA"/>
</dbReference>
<evidence type="ECO:0000313" key="3">
    <source>
        <dbReference type="Proteomes" id="UP001590951"/>
    </source>
</evidence>
<organism evidence="2 3">
    <name type="scientific">Lepraria finkii</name>
    <dbReference type="NCBI Taxonomy" id="1340010"/>
    <lineage>
        <taxon>Eukaryota</taxon>
        <taxon>Fungi</taxon>
        <taxon>Dikarya</taxon>
        <taxon>Ascomycota</taxon>
        <taxon>Pezizomycotina</taxon>
        <taxon>Lecanoromycetes</taxon>
        <taxon>OSLEUM clade</taxon>
        <taxon>Lecanoromycetidae</taxon>
        <taxon>Lecanorales</taxon>
        <taxon>Lecanorineae</taxon>
        <taxon>Stereocaulaceae</taxon>
        <taxon>Lepraria</taxon>
    </lineage>
</organism>